<feature type="transmembrane region" description="Helical" evidence="9">
    <location>
        <begin position="445"/>
        <end position="472"/>
    </location>
</feature>
<dbReference type="SUPFAM" id="SSF161098">
    <property type="entry name" value="MetI-like"/>
    <property type="match status" value="1"/>
</dbReference>
<keyword evidence="3 9" id="KW-0813">Transport</keyword>
<dbReference type="InterPro" id="IPR035906">
    <property type="entry name" value="MetI-like_sf"/>
</dbReference>
<evidence type="ECO:0000256" key="4">
    <source>
        <dbReference type="ARBA" id="ARBA00022475"/>
    </source>
</evidence>
<feature type="transmembrane region" description="Helical" evidence="9">
    <location>
        <begin position="534"/>
        <end position="559"/>
    </location>
</feature>
<dbReference type="GO" id="GO:0042956">
    <property type="term" value="P:maltodextrin transmembrane transport"/>
    <property type="evidence" value="ECO:0007669"/>
    <property type="project" value="TreeGrafter"/>
</dbReference>
<feature type="transmembrane region" description="Helical" evidence="9">
    <location>
        <begin position="280"/>
        <end position="299"/>
    </location>
</feature>
<dbReference type="CDD" id="cd06261">
    <property type="entry name" value="TM_PBP2"/>
    <property type="match status" value="1"/>
</dbReference>
<organism evidence="12 13">
    <name type="scientific">Helcococcus ovis</name>
    <dbReference type="NCBI Taxonomy" id="72026"/>
    <lineage>
        <taxon>Bacteria</taxon>
        <taxon>Bacillati</taxon>
        <taxon>Bacillota</taxon>
        <taxon>Tissierellia</taxon>
        <taxon>Tissierellales</taxon>
        <taxon>Peptoniphilaceae</taxon>
        <taxon>Helcococcus</taxon>
    </lineage>
</organism>
<evidence type="ECO:0000256" key="8">
    <source>
        <dbReference type="ARBA" id="ARBA00023136"/>
    </source>
</evidence>
<dbReference type="EMBL" id="SCFR01000009">
    <property type="protein sequence ID" value="TFF66574.1"/>
    <property type="molecule type" value="Genomic_DNA"/>
</dbReference>
<proteinExistence type="inferred from homology"/>
<evidence type="ECO:0000256" key="6">
    <source>
        <dbReference type="ARBA" id="ARBA00022692"/>
    </source>
</evidence>
<feature type="coiled-coil region" evidence="10">
    <location>
        <begin position="127"/>
        <end position="177"/>
    </location>
</feature>
<accession>A0A4R9C1N1</accession>
<keyword evidence="7 9" id="KW-1133">Transmembrane helix</keyword>
<dbReference type="PROSITE" id="PS50928">
    <property type="entry name" value="ABC_TM1"/>
    <property type="match status" value="1"/>
</dbReference>
<evidence type="ECO:0000256" key="3">
    <source>
        <dbReference type="ARBA" id="ARBA00022448"/>
    </source>
</evidence>
<dbReference type="GeneID" id="97031212"/>
<dbReference type="Gene3D" id="1.10.3720.10">
    <property type="entry name" value="MetI-like"/>
    <property type="match status" value="1"/>
</dbReference>
<dbReference type="RefSeq" id="WP_134711183.1">
    <property type="nucleotide sequence ID" value="NZ_CP119081.1"/>
</dbReference>
<comment type="caution">
    <text evidence="12">The sequence shown here is derived from an EMBL/GenBank/DDBJ whole genome shotgun (WGS) entry which is preliminary data.</text>
</comment>
<dbReference type="GO" id="GO:0015423">
    <property type="term" value="F:ABC-type maltose transporter activity"/>
    <property type="evidence" value="ECO:0007669"/>
    <property type="project" value="TreeGrafter"/>
</dbReference>
<name>A0A4R9C1N1_9FIRM</name>
<dbReference type="AlphaFoldDB" id="A0A4R9C1N1"/>
<protein>
    <submittedName>
        <fullName evidence="12">ABC transporter permease subunit</fullName>
    </submittedName>
</protein>
<evidence type="ECO:0000256" key="2">
    <source>
        <dbReference type="ARBA" id="ARBA00009047"/>
    </source>
</evidence>
<keyword evidence="10" id="KW-0175">Coiled coil</keyword>
<dbReference type="GO" id="GO:1990060">
    <property type="term" value="C:maltose transport complex"/>
    <property type="evidence" value="ECO:0007669"/>
    <property type="project" value="TreeGrafter"/>
</dbReference>
<feature type="transmembrane region" description="Helical" evidence="9">
    <location>
        <begin position="383"/>
        <end position="409"/>
    </location>
</feature>
<feature type="transmembrane region" description="Helical" evidence="9">
    <location>
        <begin position="579"/>
        <end position="600"/>
    </location>
</feature>
<reference evidence="12 13" key="1">
    <citation type="submission" date="2019-01" db="EMBL/GenBank/DDBJ databases">
        <title>Draft Genome Sequences of Helcococcus ovis Strains Isolated from the Uterus and Vagina of Dairy Cows with Metritis.</title>
        <authorList>
            <person name="Cunha F."/>
            <person name="Jeon S.J."/>
            <person name="Kutzer P."/>
            <person name="Galvao K.N."/>
        </authorList>
    </citation>
    <scope>NUCLEOTIDE SEQUENCE [LARGE SCALE GENOMIC DNA]</scope>
    <source>
        <strain evidence="12 13">KG-37</strain>
    </source>
</reference>
<feature type="transmembrane region" description="Helical" evidence="9">
    <location>
        <begin position="647"/>
        <end position="668"/>
    </location>
</feature>
<keyword evidence="8 9" id="KW-0472">Membrane</keyword>
<evidence type="ECO:0000256" key="10">
    <source>
        <dbReference type="SAM" id="Coils"/>
    </source>
</evidence>
<feature type="transmembrane region" description="Helical" evidence="9">
    <location>
        <begin position="326"/>
        <end position="349"/>
    </location>
</feature>
<evidence type="ECO:0000313" key="13">
    <source>
        <dbReference type="Proteomes" id="UP000297454"/>
    </source>
</evidence>
<dbReference type="PANTHER" id="PTHR47314:SF1">
    <property type="entry name" value="MALTOSE_MALTODEXTRIN TRANSPORT SYSTEM PERMEASE PROTEIN MALF"/>
    <property type="match status" value="1"/>
</dbReference>
<keyword evidence="5" id="KW-0762">Sugar transport</keyword>
<keyword evidence="4" id="KW-1003">Cell membrane</keyword>
<dbReference type="PANTHER" id="PTHR47314">
    <property type="entry name" value="MALTOSE/MALTODEXTRIN TRANSPORT SYSTEM PERMEASE PROTEIN MALF"/>
    <property type="match status" value="1"/>
</dbReference>
<evidence type="ECO:0000256" key="7">
    <source>
        <dbReference type="ARBA" id="ARBA00022989"/>
    </source>
</evidence>
<evidence type="ECO:0000256" key="1">
    <source>
        <dbReference type="ARBA" id="ARBA00004651"/>
    </source>
</evidence>
<keyword evidence="13" id="KW-1185">Reference proteome</keyword>
<dbReference type="OrthoDB" id="9778687at2"/>
<keyword evidence="6 9" id="KW-0812">Transmembrane</keyword>
<comment type="subcellular location">
    <subcellularLocation>
        <location evidence="1 9">Cell membrane</location>
        <topology evidence="1 9">Multi-pass membrane protein</topology>
    </subcellularLocation>
</comment>
<evidence type="ECO:0000256" key="9">
    <source>
        <dbReference type="RuleBase" id="RU363032"/>
    </source>
</evidence>
<gene>
    <name evidence="12" type="ORF">EQF91_03740</name>
</gene>
<sequence>MAYSKTIKDSVGREYPRKNQYIIDLINASPSDRKKLESNRKNHPYIKKLDEFLEKEKNFLTKIENEAKNRFKDVQDKKIAYLQEREFKANKKLDFYKDYVDLSYEAQFNYNLAERELRHIPDMIKNDENLKKQLKFKEQKLANITQKETDEAKKIIQQKTEERNNQLQAELIELNKKYSEGLISKKALTTEQKIRKRSAKEDITAFSYIDKKKATQEDIKNIKHHLNIDYKSKMNVLNSDISDVRRKTPIEVEKKHPILSYLTFPIPGLGQLLNKQYVKALLFFIGTLFIYFVAIPYALGFGNYQGEGISGLISLAEGGKRLDKSIIFMIEGIISIFLLLISIFIYYISFVDVYKVEKKEIEGVRRNVWFETKEAILTDGFPYLVISPASIAIIFIVLVPIFTTILISFTNYDPNNQAKFTWSGLQNYKLLALGQGVAGKAFWPIVLWTLIWTFASTTLAIAIGFILSLIANQERIKFKGLFRTIYLLPWAVPAFITIMFFSQMFAKGGPITEMINKIFGIALDVKNNTFQTRLVLILLQGWLGSAYVFLLSTGILQGIPSDLYEAAEIDGATGFKKTWRITIPLVLFQTAPLLIGQYTFNFNNFSIIHLFNGGGPFNPSVYGNVAGSTDLLISYIYKLTITSNYQALGAAVTIVISLIIMFFSWLGFRNTKAFKGN</sequence>
<feature type="domain" description="ABC transmembrane type-1" evidence="11">
    <location>
        <begin position="446"/>
        <end position="667"/>
    </location>
</feature>
<evidence type="ECO:0000259" key="11">
    <source>
        <dbReference type="PROSITE" id="PS50928"/>
    </source>
</evidence>
<dbReference type="SUPFAM" id="SSF160964">
    <property type="entry name" value="MalF N-terminal region-like"/>
    <property type="match status" value="1"/>
</dbReference>
<dbReference type="Proteomes" id="UP000297454">
    <property type="component" value="Unassembled WGS sequence"/>
</dbReference>
<feature type="transmembrane region" description="Helical" evidence="9">
    <location>
        <begin position="484"/>
        <end position="506"/>
    </location>
</feature>
<evidence type="ECO:0000313" key="12">
    <source>
        <dbReference type="EMBL" id="TFF66574.1"/>
    </source>
</evidence>
<dbReference type="InterPro" id="IPR000515">
    <property type="entry name" value="MetI-like"/>
</dbReference>
<comment type="similarity">
    <text evidence="2">Belongs to the binding-protein-dependent transport system permease family. MalFG subfamily.</text>
</comment>
<dbReference type="Pfam" id="PF00528">
    <property type="entry name" value="BPD_transp_1"/>
    <property type="match status" value="1"/>
</dbReference>
<evidence type="ECO:0000256" key="5">
    <source>
        <dbReference type="ARBA" id="ARBA00022597"/>
    </source>
</evidence>